<keyword evidence="3" id="KW-1185">Reference proteome</keyword>
<name>A0A4S4K974_9AGAM</name>
<organism evidence="2 3">
    <name type="scientific">Phellinidium pouzarii</name>
    <dbReference type="NCBI Taxonomy" id="167371"/>
    <lineage>
        <taxon>Eukaryota</taxon>
        <taxon>Fungi</taxon>
        <taxon>Dikarya</taxon>
        <taxon>Basidiomycota</taxon>
        <taxon>Agaricomycotina</taxon>
        <taxon>Agaricomycetes</taxon>
        <taxon>Hymenochaetales</taxon>
        <taxon>Hymenochaetaceae</taxon>
        <taxon>Phellinidium</taxon>
    </lineage>
</organism>
<sequence length="206" mass="23080">AGSTHGDIDIILEGGREEIIARFLSEEELTNIRLDNIVTMGMYDKSSAEIPELVFVRVLVDERAYAENQRRPREIPVSNASVKLCGNSPHSRRLVACSTPKSHLQLTGRAYGSALRGTVGEEIIKHAPAPPLDHVFGNVSFTSRLASRGSSRLDMAAQWEMKGEGRDDVLPSDSDVTPSTKDKFDLQAQRRTQRRRRRRRPRHVLP</sequence>
<feature type="region of interest" description="Disordered" evidence="1">
    <location>
        <begin position="162"/>
        <end position="206"/>
    </location>
</feature>
<dbReference type="EMBL" id="SGPK01001555">
    <property type="protein sequence ID" value="THG92759.1"/>
    <property type="molecule type" value="Genomic_DNA"/>
</dbReference>
<feature type="non-terminal residue" evidence="2">
    <location>
        <position position="1"/>
    </location>
</feature>
<evidence type="ECO:0000313" key="3">
    <source>
        <dbReference type="Proteomes" id="UP000308199"/>
    </source>
</evidence>
<dbReference type="AlphaFoldDB" id="A0A4S4K974"/>
<comment type="caution">
    <text evidence="2">The sequence shown here is derived from an EMBL/GenBank/DDBJ whole genome shotgun (WGS) entry which is preliminary data.</text>
</comment>
<feature type="compositionally biased region" description="Basic residues" evidence="1">
    <location>
        <begin position="191"/>
        <end position="206"/>
    </location>
</feature>
<dbReference type="Proteomes" id="UP000308199">
    <property type="component" value="Unassembled WGS sequence"/>
</dbReference>
<evidence type="ECO:0000256" key="1">
    <source>
        <dbReference type="SAM" id="MobiDB-lite"/>
    </source>
</evidence>
<accession>A0A4S4K974</accession>
<protein>
    <submittedName>
        <fullName evidence="2">Uncharacterized protein</fullName>
    </submittedName>
</protein>
<reference evidence="2 3" key="1">
    <citation type="submission" date="2019-02" db="EMBL/GenBank/DDBJ databases">
        <title>Genome sequencing of the rare red list fungi Phellinidium pouzarii.</title>
        <authorList>
            <person name="Buettner E."/>
            <person name="Kellner H."/>
        </authorList>
    </citation>
    <scope>NUCLEOTIDE SEQUENCE [LARGE SCALE GENOMIC DNA]</scope>
    <source>
        <strain evidence="2 3">DSM 108285</strain>
    </source>
</reference>
<gene>
    <name evidence="2" type="ORF">EW145_g8599</name>
</gene>
<proteinExistence type="predicted"/>
<evidence type="ECO:0000313" key="2">
    <source>
        <dbReference type="EMBL" id="THG92759.1"/>
    </source>
</evidence>